<name>A0ABY6PPA4_9ACTN</name>
<reference evidence="2" key="1">
    <citation type="journal article" date="2022" name="Front. Microbiol.">
        <title>Mirubactin C rescues the lethal effect of cell wall biosynthesis mutations in Bacillus subtilis.</title>
        <authorList>
            <person name="Kepplinger B."/>
            <person name="Wen X."/>
            <person name="Tyler A.R."/>
            <person name="Kim B.Y."/>
            <person name="Brown J."/>
            <person name="Banks P."/>
            <person name="Dashti Y."/>
            <person name="Mackenzie E.S."/>
            <person name="Wills C."/>
            <person name="Kawai Y."/>
            <person name="Waldron K.J."/>
            <person name="Allenby N.E.E."/>
            <person name="Wu L.J."/>
            <person name="Hall M.J."/>
            <person name="Errington J."/>
        </authorList>
    </citation>
    <scope>NUCLEOTIDE SEQUENCE</scope>
    <source>
        <strain evidence="2">MDA8-470</strain>
    </source>
</reference>
<keyword evidence="1" id="KW-1133">Transmembrane helix</keyword>
<gene>
    <name evidence="2" type="ORF">NEH16_07615</name>
</gene>
<evidence type="ECO:0000313" key="3">
    <source>
        <dbReference type="Proteomes" id="UP001164963"/>
    </source>
</evidence>
<sequence length="258" mass="29500">MPTWGNMEWLSLASAAVAVCGAAAAALFSYWQQRRLRSREQRDYMDRYGASLAWAAFDLQSRLFNILHGHDIDQDPARGNGFLTSFLTRGTPREADFVRRSTVFVLAEYLGWVEILRRDVQFLDLGRSRLNARVMRQISRIGSSLSRIDTASNELRLFGAQQRAVGELMVHPDGEPGRRRCLGYAEFCSKLEQDREFAAWFSDPLADVDRLAADTARAVGRLKDLQVELVALIDLLDPRRERFPQFRLAYSPRRRSRG</sequence>
<keyword evidence="1" id="KW-0472">Membrane</keyword>
<keyword evidence="3" id="KW-1185">Reference proteome</keyword>
<keyword evidence="1" id="KW-0812">Transmembrane</keyword>
<dbReference type="Proteomes" id="UP001164963">
    <property type="component" value="Chromosome"/>
</dbReference>
<dbReference type="EMBL" id="CP098740">
    <property type="protein sequence ID" value="UZK54033.1"/>
    <property type="molecule type" value="Genomic_DNA"/>
</dbReference>
<evidence type="ECO:0000256" key="1">
    <source>
        <dbReference type="SAM" id="Phobius"/>
    </source>
</evidence>
<organism evidence="2 3">
    <name type="scientific">Streptomyces drozdowiczii</name>
    <dbReference type="NCBI Taxonomy" id="202862"/>
    <lineage>
        <taxon>Bacteria</taxon>
        <taxon>Bacillati</taxon>
        <taxon>Actinomycetota</taxon>
        <taxon>Actinomycetes</taxon>
        <taxon>Kitasatosporales</taxon>
        <taxon>Streptomycetaceae</taxon>
        <taxon>Streptomyces</taxon>
    </lineage>
</organism>
<evidence type="ECO:0000313" key="2">
    <source>
        <dbReference type="EMBL" id="UZK54033.1"/>
    </source>
</evidence>
<proteinExistence type="predicted"/>
<accession>A0ABY6PPA4</accession>
<dbReference type="RefSeq" id="WP_265540419.1">
    <property type="nucleotide sequence ID" value="NZ_CP098740.1"/>
</dbReference>
<protein>
    <submittedName>
        <fullName evidence="2">Uncharacterized protein</fullName>
    </submittedName>
</protein>
<feature type="transmembrane region" description="Helical" evidence="1">
    <location>
        <begin position="12"/>
        <end position="31"/>
    </location>
</feature>